<accession>G7VZF0</accession>
<protein>
    <submittedName>
        <fullName evidence="1">Uncharacterized protein</fullName>
    </submittedName>
</protein>
<reference evidence="2" key="1">
    <citation type="submission" date="2011-11" db="EMBL/GenBank/DDBJ databases">
        <title>Complete sequence of Paenibacillus terrae HPL-003.</title>
        <authorList>
            <person name="Shin S.H."/>
            <person name="Kim S."/>
            <person name="Kim J.Y."/>
        </authorList>
    </citation>
    <scope>NUCLEOTIDE SEQUENCE [LARGE SCALE GENOMIC DNA]</scope>
    <source>
        <strain evidence="2">HPL-003</strain>
    </source>
</reference>
<organism evidence="1 2">
    <name type="scientific">Paenibacillus terrae (strain HPL-003)</name>
    <dbReference type="NCBI Taxonomy" id="985665"/>
    <lineage>
        <taxon>Bacteria</taxon>
        <taxon>Bacillati</taxon>
        <taxon>Bacillota</taxon>
        <taxon>Bacilli</taxon>
        <taxon>Bacillales</taxon>
        <taxon>Paenibacillaceae</taxon>
        <taxon>Paenibacillus</taxon>
    </lineage>
</organism>
<dbReference type="EMBL" id="CP003107">
    <property type="protein sequence ID" value="AET60244.1"/>
    <property type="molecule type" value="Genomic_DNA"/>
</dbReference>
<dbReference type="AlphaFoldDB" id="G7VZF0"/>
<reference key="2">
    <citation type="submission" date="2011-11" db="EMBL/GenBank/DDBJ databases">
        <authorList>
            <person name="Shin S.H."/>
            <person name="Kim S."/>
            <person name="Kim J.Y."/>
        </authorList>
    </citation>
    <scope>NUCLEOTIDE SEQUENCE</scope>
    <source>
        <strain>HPL-003</strain>
    </source>
</reference>
<gene>
    <name evidence="1" type="ordered locus">HPL003_17500</name>
</gene>
<reference evidence="1 2" key="3">
    <citation type="journal article" date="2012" name="J. Bacteriol.">
        <title>Genome Sequence of Paenibacillus terrae HPL-003, a Xylanase-Producing Bacterium Isolated from Soil Found in Forest Residue.</title>
        <authorList>
            <person name="Shin S.H."/>
            <person name="Kim S."/>
            <person name="Kim J.Y."/>
            <person name="Song H.Y."/>
            <person name="Cho S.J."/>
            <person name="Kim D.R."/>
            <person name="Lee K.I."/>
            <person name="Lim H.K."/>
            <person name="Park N.J."/>
            <person name="Hwang I.T."/>
            <person name="Yang K.S."/>
        </authorList>
    </citation>
    <scope>NUCLEOTIDE SEQUENCE [LARGE SCALE GENOMIC DNA]</scope>
    <source>
        <strain evidence="1 2">HPL-003</strain>
    </source>
</reference>
<dbReference type="STRING" id="985665.HPL003_17500"/>
<dbReference type="KEGG" id="pta:HPL003_17500"/>
<evidence type="ECO:0000313" key="1">
    <source>
        <dbReference type="EMBL" id="AET60244.1"/>
    </source>
</evidence>
<sequence length="62" mass="7154">MSSSFLFSVHKLIVKTIICKTSYSVKKSCTLFTVYFELDFIGEMIRTKKTARKMRAVQVKAI</sequence>
<dbReference type="HOGENOM" id="CLU_2899994_0_0_9"/>
<evidence type="ECO:0000313" key="2">
    <source>
        <dbReference type="Proteomes" id="UP000005876"/>
    </source>
</evidence>
<proteinExistence type="predicted"/>
<name>G7VZF0_PAETH</name>
<dbReference type="Proteomes" id="UP000005876">
    <property type="component" value="Chromosome"/>
</dbReference>